<keyword evidence="2" id="KW-1185">Reference proteome</keyword>
<dbReference type="EMBL" id="JASCZI010060858">
    <property type="protein sequence ID" value="MED6136428.1"/>
    <property type="molecule type" value="Genomic_DNA"/>
</dbReference>
<evidence type="ECO:0000313" key="1">
    <source>
        <dbReference type="EMBL" id="MED6136428.1"/>
    </source>
</evidence>
<accession>A0ABU6SKE4</accession>
<evidence type="ECO:0000313" key="2">
    <source>
        <dbReference type="Proteomes" id="UP001341840"/>
    </source>
</evidence>
<organism evidence="1 2">
    <name type="scientific">Stylosanthes scabra</name>
    <dbReference type="NCBI Taxonomy" id="79078"/>
    <lineage>
        <taxon>Eukaryota</taxon>
        <taxon>Viridiplantae</taxon>
        <taxon>Streptophyta</taxon>
        <taxon>Embryophyta</taxon>
        <taxon>Tracheophyta</taxon>
        <taxon>Spermatophyta</taxon>
        <taxon>Magnoliopsida</taxon>
        <taxon>eudicotyledons</taxon>
        <taxon>Gunneridae</taxon>
        <taxon>Pentapetalae</taxon>
        <taxon>rosids</taxon>
        <taxon>fabids</taxon>
        <taxon>Fabales</taxon>
        <taxon>Fabaceae</taxon>
        <taxon>Papilionoideae</taxon>
        <taxon>50 kb inversion clade</taxon>
        <taxon>dalbergioids sensu lato</taxon>
        <taxon>Dalbergieae</taxon>
        <taxon>Pterocarpus clade</taxon>
        <taxon>Stylosanthes</taxon>
    </lineage>
</organism>
<gene>
    <name evidence="1" type="ORF">PIB30_056019</name>
</gene>
<name>A0ABU6SKE4_9FABA</name>
<sequence>MDQNLLRGYENSLYRLDPDFHIAGRLRALAGNPARVLRTRRNTLQRPHEFAREYFRRVGFEHVAYMLEWNHN</sequence>
<comment type="caution">
    <text evidence="1">The sequence shown here is derived from an EMBL/GenBank/DDBJ whole genome shotgun (WGS) entry which is preliminary data.</text>
</comment>
<dbReference type="Proteomes" id="UP001341840">
    <property type="component" value="Unassembled WGS sequence"/>
</dbReference>
<proteinExistence type="predicted"/>
<reference evidence="1 2" key="1">
    <citation type="journal article" date="2023" name="Plants (Basel)">
        <title>Bridging the Gap: Combining Genomics and Transcriptomics Approaches to Understand Stylosanthes scabra, an Orphan Legume from the Brazilian Caatinga.</title>
        <authorList>
            <person name="Ferreira-Neto J.R.C."/>
            <person name="da Silva M.D."/>
            <person name="Binneck E."/>
            <person name="de Melo N.F."/>
            <person name="da Silva R.H."/>
            <person name="de Melo A.L.T.M."/>
            <person name="Pandolfi V."/>
            <person name="Bustamante F.O."/>
            <person name="Brasileiro-Vidal A.C."/>
            <person name="Benko-Iseppon A.M."/>
        </authorList>
    </citation>
    <scope>NUCLEOTIDE SEQUENCE [LARGE SCALE GENOMIC DNA]</scope>
    <source>
        <tissue evidence="1">Leaves</tissue>
    </source>
</reference>
<protein>
    <submittedName>
        <fullName evidence="1">Uncharacterized protein</fullName>
    </submittedName>
</protein>